<sequence>MAKAKQVLGKDLMLFVGGKAIALATSCKIGMSAETIDTQSKDSGIWNEKDIKKLGWNCSSENCFSADADINGYDKLFAMMVAAQPVDVAFGIPDNRGNSLPSAGWELPQKPYQGKALITSLELNASDGDKATFSVSLDGTGVLTNGDSSAGGDGGDGGGGSDGDQGENPLG</sequence>
<organism evidence="2 4">
    <name type="scientific">Bacteroides uniformis</name>
    <dbReference type="NCBI Taxonomy" id="820"/>
    <lineage>
        <taxon>Bacteria</taxon>
        <taxon>Pseudomonadati</taxon>
        <taxon>Bacteroidota</taxon>
        <taxon>Bacteroidia</taxon>
        <taxon>Bacteroidales</taxon>
        <taxon>Bacteroidaceae</taxon>
        <taxon>Bacteroides</taxon>
    </lineage>
</organism>
<dbReference type="EMBL" id="QSEE01000028">
    <property type="protein sequence ID" value="RGZ44268.1"/>
    <property type="molecule type" value="Genomic_DNA"/>
</dbReference>
<dbReference type="InterPro" id="IPR011855">
    <property type="entry name" value="Phgtail_TP901_1"/>
</dbReference>
<evidence type="ECO:0000313" key="3">
    <source>
        <dbReference type="EMBL" id="RHH33760.1"/>
    </source>
</evidence>
<proteinExistence type="predicted"/>
<gene>
    <name evidence="3" type="ORF">DW216_05875</name>
    <name evidence="2" type="ORF">DW988_19145</name>
</gene>
<dbReference type="RefSeq" id="WP_117959347.1">
    <property type="nucleotide sequence ID" value="NZ_CAXSNS010000016.1"/>
</dbReference>
<reference evidence="4 5" key="1">
    <citation type="submission" date="2018-08" db="EMBL/GenBank/DDBJ databases">
        <title>A genome reference for cultivated species of the human gut microbiota.</title>
        <authorList>
            <person name="Zou Y."/>
            <person name="Xue W."/>
            <person name="Luo G."/>
        </authorList>
    </citation>
    <scope>NUCLEOTIDE SEQUENCE [LARGE SCALE GENOMIC DNA]</scope>
    <source>
        <strain evidence="3 5">AM18-14LB</strain>
        <strain evidence="2 4">AM50-4</strain>
    </source>
</reference>
<feature type="compositionally biased region" description="Gly residues" evidence="1">
    <location>
        <begin position="149"/>
        <end position="163"/>
    </location>
</feature>
<feature type="region of interest" description="Disordered" evidence="1">
    <location>
        <begin position="142"/>
        <end position="171"/>
    </location>
</feature>
<evidence type="ECO:0000256" key="1">
    <source>
        <dbReference type="SAM" id="MobiDB-lite"/>
    </source>
</evidence>
<name>A0A413N6U5_BACUN</name>
<evidence type="ECO:0000313" key="4">
    <source>
        <dbReference type="Proteomes" id="UP000283684"/>
    </source>
</evidence>
<dbReference type="Pfam" id="PF06199">
    <property type="entry name" value="Phage_tail_2"/>
    <property type="match status" value="1"/>
</dbReference>
<dbReference type="EMBL" id="QRJL01000002">
    <property type="protein sequence ID" value="RHH33760.1"/>
    <property type="molecule type" value="Genomic_DNA"/>
</dbReference>
<comment type="caution">
    <text evidence="2">The sequence shown here is derived from an EMBL/GenBank/DDBJ whole genome shotgun (WGS) entry which is preliminary data.</text>
</comment>
<evidence type="ECO:0000313" key="5">
    <source>
        <dbReference type="Proteomes" id="UP000283766"/>
    </source>
</evidence>
<dbReference type="Proteomes" id="UP000283684">
    <property type="component" value="Unassembled WGS sequence"/>
</dbReference>
<protein>
    <submittedName>
        <fullName evidence="2">Phage tail protein</fullName>
    </submittedName>
</protein>
<accession>A0A413N6U5</accession>
<dbReference type="AlphaFoldDB" id="A0A413N6U5"/>
<dbReference type="Proteomes" id="UP000283766">
    <property type="component" value="Unassembled WGS sequence"/>
</dbReference>
<evidence type="ECO:0000313" key="2">
    <source>
        <dbReference type="EMBL" id="RGZ44268.1"/>
    </source>
</evidence>